<evidence type="ECO:0000256" key="5">
    <source>
        <dbReference type="ARBA" id="ARBA00023180"/>
    </source>
</evidence>
<feature type="transmembrane region" description="Helical" evidence="6">
    <location>
        <begin position="882"/>
        <end position="904"/>
    </location>
</feature>
<keyword evidence="3 6" id="KW-1133">Transmembrane helix</keyword>
<feature type="domain" description="Tyrosine-protein kinase ephrin type A/B receptor-like" evidence="10">
    <location>
        <begin position="582"/>
        <end position="625"/>
    </location>
</feature>
<comment type="caution">
    <text evidence="11">The sequence shown here is derived from an EMBL/GenBank/DDBJ whole genome shotgun (WGS) entry which is preliminary data.</text>
</comment>
<feature type="domain" description="TRP C-terminal" evidence="9">
    <location>
        <begin position="927"/>
        <end position="1059"/>
    </location>
</feature>
<dbReference type="InterPro" id="IPR010308">
    <property type="entry name" value="TRP_C"/>
</dbReference>
<feature type="signal peptide" evidence="7">
    <location>
        <begin position="1"/>
        <end position="22"/>
    </location>
</feature>
<dbReference type="InterPro" id="IPR009030">
    <property type="entry name" value="Growth_fac_rcpt_cys_sf"/>
</dbReference>
<comment type="subcellular location">
    <subcellularLocation>
        <location evidence="1">Membrane</location>
    </subcellularLocation>
</comment>
<name>A0ABN9XDT7_9DINO</name>
<gene>
    <name evidence="11" type="ORF">PCOR1329_LOCUS75767</name>
</gene>
<feature type="transmembrane region" description="Helical" evidence="6">
    <location>
        <begin position="1039"/>
        <end position="1059"/>
    </location>
</feature>
<dbReference type="Gene3D" id="2.10.50.10">
    <property type="entry name" value="Tumor Necrosis Factor Receptor, subunit A, domain 2"/>
    <property type="match status" value="2"/>
</dbReference>
<protein>
    <recommendedName>
        <fullName evidence="13">Receptor ligand binding region domain-containing protein</fullName>
    </recommendedName>
</protein>
<evidence type="ECO:0000259" key="9">
    <source>
        <dbReference type="Pfam" id="PF06011"/>
    </source>
</evidence>
<keyword evidence="5" id="KW-0325">Glycoprotein</keyword>
<proteinExistence type="predicted"/>
<keyword evidence="4 6" id="KW-0472">Membrane</keyword>
<keyword evidence="7" id="KW-0732">Signal</keyword>
<organism evidence="11 12">
    <name type="scientific">Prorocentrum cordatum</name>
    <dbReference type="NCBI Taxonomy" id="2364126"/>
    <lineage>
        <taxon>Eukaryota</taxon>
        <taxon>Sar</taxon>
        <taxon>Alveolata</taxon>
        <taxon>Dinophyceae</taxon>
        <taxon>Prorocentrales</taxon>
        <taxon>Prorocentraceae</taxon>
        <taxon>Prorocentrum</taxon>
    </lineage>
</organism>
<accession>A0ABN9XDT7</accession>
<dbReference type="Gene3D" id="3.40.50.2300">
    <property type="match status" value="2"/>
</dbReference>
<feature type="domain" description="Receptor ligand binding region" evidence="8">
    <location>
        <begin position="47"/>
        <end position="454"/>
    </location>
</feature>
<feature type="chain" id="PRO_5046374153" description="Receptor ligand binding region domain-containing protein" evidence="7">
    <location>
        <begin position="23"/>
        <end position="1261"/>
    </location>
</feature>
<dbReference type="SUPFAM" id="SSF53822">
    <property type="entry name" value="Periplasmic binding protein-like I"/>
    <property type="match status" value="1"/>
</dbReference>
<dbReference type="Pfam" id="PF01094">
    <property type="entry name" value="ANF_receptor"/>
    <property type="match status" value="1"/>
</dbReference>
<evidence type="ECO:0000256" key="4">
    <source>
        <dbReference type="ARBA" id="ARBA00023136"/>
    </source>
</evidence>
<dbReference type="InterPro" id="IPR028082">
    <property type="entry name" value="Peripla_BP_I"/>
</dbReference>
<feature type="transmembrane region" description="Helical" evidence="6">
    <location>
        <begin position="983"/>
        <end position="1003"/>
    </location>
</feature>
<dbReference type="Proteomes" id="UP001189429">
    <property type="component" value="Unassembled WGS sequence"/>
</dbReference>
<evidence type="ECO:0008006" key="13">
    <source>
        <dbReference type="Google" id="ProtNLM"/>
    </source>
</evidence>
<feature type="transmembrane region" description="Helical" evidence="6">
    <location>
        <begin position="924"/>
        <end position="948"/>
    </location>
</feature>
<dbReference type="InterPro" id="IPR011641">
    <property type="entry name" value="Tyr-kin_ephrin_A/B_rcpt-like"/>
</dbReference>
<sequence>MAPRRCCPFLLALLCLARAAAGALPTIKLGACGYFGSTSRMYQLMDYAAKVALEDGYLDDVVANRSFQVDIKAVDTQCSGASAAEMAPPLLFGTGAAPGRISSENESDPVVGISGCGCSSSTKVTATFANPFSVTVVSGAATSPELGVKSNYPYFARTISPDSSQGYGLARLVVYYGWKRVVVVYPVSAYAEAVAANFKNMVAAGDPSVAIFQEPLPDQPLQTGDDAAAYDYSLVESVAKKVASMFPQPRIFMSPGNERAMGPILRAFDEQGLVSSQTVWLLAESACSVNSLLWVADNQLAFAAASPETSVFVEGGYNWSALPERMGGMVCLLPVSQGPRYQSAAWYGFWTNLTCDRLRVAGMSAESHCEPSFFQDFQVLDTKIYYSLIFDAMTTFFVAISDLLSTGLSAADIAGDALRDAVFAAEFEGLSGRIAFDSVGDRLAPYDIMNLQGSQLGSVGQFDGASGTIAFTSALLFADGTSQVPADRPEPCGRGEEYEGAVAGCAPCAPGRYGPEEDAQCFDCTVGSFQSAAGASACEPAPKGAYVAGAGAVAAAPCLAGSFSEEVGATSCDDCAVGYAQAGEGMSHCVRCEAGTFAGKGASLCTGCPGMLTTEFPGSVDGSDCGCAAGTYAPQEGNATCEPCPAGMQCAFGSSEAGFEVPAPGASDPDGGRPTPLLSAGYYSSPTEPLSVFRCHGEDACGGGLPGACLGGRVGLVCAACPEGELLTGGQCTSCSDVNRALPVLALLGTSALAVFVYYCSNSPVKSNATVSLAASVSSGILVTSAQLLGTLRQLSLPWSGGGRSLMSGMQVFLLDPNSLRVECLLSQDAAARYSMRFLVPFVVLLNFGALFMLSKLVVLVRSSLSSFVWEPVKTVNSICTVFQVLFIALVGMVAIPFQCYTHPNGQKSLVLYPNVICGSEEHGPFVAMALVVLVVLVLPFVTLNIWATVKAFESSGSSSSMGAQERHLICFRYLFFRFRPDVFWWGAPLNVRQLMLAFAPAVAPDDPAAQAVYVVAILLTYLAATCFYWPWKSHELNVLDAVSVAILAMLTVTVSTLMPPAQSPGWQGGLAFVLTLLLVVIGTGFVAATCLLLARGGPSADFGLQALAGPSREALGGSLHRLASLLASMAPEECARLLHRMNDFDVQMTSRFISCVQAATRCEIWVSGKVQRRLCSVEHAKASVSSELSLESLRSSIRATVGSTREDEDQERHVKIKEIRSVFERGEVARFDAREILPEWMFGITIQQIRDRRGSIYCAR</sequence>
<evidence type="ECO:0000256" key="7">
    <source>
        <dbReference type="SAM" id="SignalP"/>
    </source>
</evidence>
<reference evidence="11" key="1">
    <citation type="submission" date="2023-10" db="EMBL/GenBank/DDBJ databases">
        <authorList>
            <person name="Chen Y."/>
            <person name="Shah S."/>
            <person name="Dougan E. K."/>
            <person name="Thang M."/>
            <person name="Chan C."/>
        </authorList>
    </citation>
    <scope>NUCLEOTIDE SEQUENCE [LARGE SCALE GENOMIC DNA]</scope>
</reference>
<feature type="transmembrane region" description="Helical" evidence="6">
    <location>
        <begin position="1009"/>
        <end position="1032"/>
    </location>
</feature>
<feature type="transmembrane region" description="Helical" evidence="6">
    <location>
        <begin position="838"/>
        <end position="861"/>
    </location>
</feature>
<evidence type="ECO:0000256" key="1">
    <source>
        <dbReference type="ARBA" id="ARBA00004370"/>
    </source>
</evidence>
<evidence type="ECO:0000256" key="3">
    <source>
        <dbReference type="ARBA" id="ARBA00022989"/>
    </source>
</evidence>
<evidence type="ECO:0000256" key="6">
    <source>
        <dbReference type="SAM" id="Phobius"/>
    </source>
</evidence>
<evidence type="ECO:0000259" key="10">
    <source>
        <dbReference type="Pfam" id="PF07699"/>
    </source>
</evidence>
<feature type="transmembrane region" description="Helical" evidence="6">
    <location>
        <begin position="1071"/>
        <end position="1095"/>
    </location>
</feature>
<evidence type="ECO:0000313" key="12">
    <source>
        <dbReference type="Proteomes" id="UP001189429"/>
    </source>
</evidence>
<dbReference type="EMBL" id="CAUYUJ010020364">
    <property type="protein sequence ID" value="CAK0897625.1"/>
    <property type="molecule type" value="Genomic_DNA"/>
</dbReference>
<keyword evidence="12" id="KW-1185">Reference proteome</keyword>
<dbReference type="InterPro" id="IPR001828">
    <property type="entry name" value="ANF_lig-bd_rcpt"/>
</dbReference>
<dbReference type="InterPro" id="IPR050726">
    <property type="entry name" value="mGluR"/>
</dbReference>
<dbReference type="Pfam" id="PF06011">
    <property type="entry name" value="TRP"/>
    <property type="match status" value="1"/>
</dbReference>
<dbReference type="SUPFAM" id="SSF57184">
    <property type="entry name" value="Growth factor receptor domain"/>
    <property type="match status" value="1"/>
</dbReference>
<dbReference type="SMART" id="SM01411">
    <property type="entry name" value="Ephrin_rec_like"/>
    <property type="match status" value="3"/>
</dbReference>
<evidence type="ECO:0000313" key="11">
    <source>
        <dbReference type="EMBL" id="CAK0897625.1"/>
    </source>
</evidence>
<evidence type="ECO:0000259" key="8">
    <source>
        <dbReference type="Pfam" id="PF01094"/>
    </source>
</evidence>
<keyword evidence="2 6" id="KW-0812">Transmembrane</keyword>
<evidence type="ECO:0000256" key="2">
    <source>
        <dbReference type="ARBA" id="ARBA00022692"/>
    </source>
</evidence>
<dbReference type="Pfam" id="PF07699">
    <property type="entry name" value="Ephrin_rec_like"/>
    <property type="match status" value="1"/>
</dbReference>
<dbReference type="PANTHER" id="PTHR24060">
    <property type="entry name" value="METABOTROPIC GLUTAMATE RECEPTOR"/>
    <property type="match status" value="1"/>
</dbReference>